<dbReference type="Proteomes" id="UP000828251">
    <property type="component" value="Unassembled WGS sequence"/>
</dbReference>
<feature type="domain" description="Retrovirus-related Pol polyprotein from transposon TNT 1-94-like beta-barrel" evidence="1">
    <location>
        <begin position="54"/>
        <end position="128"/>
    </location>
</feature>
<evidence type="ECO:0000313" key="3">
    <source>
        <dbReference type="Proteomes" id="UP000828251"/>
    </source>
</evidence>
<evidence type="ECO:0000313" key="2">
    <source>
        <dbReference type="EMBL" id="KAH1097571.1"/>
    </source>
</evidence>
<protein>
    <recommendedName>
        <fullName evidence="1">Retrovirus-related Pol polyprotein from transposon TNT 1-94-like beta-barrel domain-containing protein</fullName>
    </recommendedName>
</protein>
<dbReference type="Pfam" id="PF22936">
    <property type="entry name" value="Pol_BBD"/>
    <property type="match status" value="1"/>
</dbReference>
<organism evidence="2 3">
    <name type="scientific">Gossypium stocksii</name>
    <dbReference type="NCBI Taxonomy" id="47602"/>
    <lineage>
        <taxon>Eukaryota</taxon>
        <taxon>Viridiplantae</taxon>
        <taxon>Streptophyta</taxon>
        <taxon>Embryophyta</taxon>
        <taxon>Tracheophyta</taxon>
        <taxon>Spermatophyta</taxon>
        <taxon>Magnoliopsida</taxon>
        <taxon>eudicotyledons</taxon>
        <taxon>Gunneridae</taxon>
        <taxon>Pentapetalae</taxon>
        <taxon>rosids</taxon>
        <taxon>malvids</taxon>
        <taxon>Malvales</taxon>
        <taxon>Malvaceae</taxon>
        <taxon>Malvoideae</taxon>
        <taxon>Gossypium</taxon>
    </lineage>
</organism>
<reference evidence="2 3" key="1">
    <citation type="journal article" date="2021" name="Plant Biotechnol. J.">
        <title>Multi-omics assisted identification of the key and species-specific regulatory components of drought-tolerant mechanisms in Gossypium stocksii.</title>
        <authorList>
            <person name="Yu D."/>
            <person name="Ke L."/>
            <person name="Zhang D."/>
            <person name="Wu Y."/>
            <person name="Sun Y."/>
            <person name="Mei J."/>
            <person name="Sun J."/>
            <person name="Sun Y."/>
        </authorList>
    </citation>
    <scope>NUCLEOTIDE SEQUENCE [LARGE SCALE GENOMIC DNA]</scope>
    <source>
        <strain evidence="3">cv. E1</strain>
        <tissue evidence="2">Leaf</tissue>
    </source>
</reference>
<evidence type="ECO:0000259" key="1">
    <source>
        <dbReference type="Pfam" id="PF22936"/>
    </source>
</evidence>
<name>A0A9D3VW64_9ROSI</name>
<dbReference type="AlphaFoldDB" id="A0A9D3VW64"/>
<accession>A0A9D3VW64</accession>
<sequence>MMLSDQLSDRRIIEKVITTLPKKYESRISSLEDSRDVITISLLELINALYARDGYTNHMVSDESMFKEIDRSFSSRIRVRNGHIIEAKGKGDVQVSTPVGAKVIIDVLFIPNIDQNLLSVGQLVEKNYSVIF</sequence>
<dbReference type="InterPro" id="IPR054722">
    <property type="entry name" value="PolX-like_BBD"/>
</dbReference>
<dbReference type="EMBL" id="JAIQCV010000005">
    <property type="protein sequence ID" value="KAH1097571.1"/>
    <property type="molecule type" value="Genomic_DNA"/>
</dbReference>
<keyword evidence="3" id="KW-1185">Reference proteome</keyword>
<gene>
    <name evidence="2" type="ORF">J1N35_014492</name>
</gene>
<proteinExistence type="predicted"/>
<dbReference type="OrthoDB" id="1002630at2759"/>
<comment type="caution">
    <text evidence="2">The sequence shown here is derived from an EMBL/GenBank/DDBJ whole genome shotgun (WGS) entry which is preliminary data.</text>
</comment>